<dbReference type="GO" id="GO:0005634">
    <property type="term" value="C:nucleus"/>
    <property type="evidence" value="ECO:0007669"/>
    <property type="project" value="UniProtKB-SubCell"/>
</dbReference>
<dbReference type="GO" id="GO:0097361">
    <property type="term" value="C:cytosolic [4Fe-4S] assembly targeting complex"/>
    <property type="evidence" value="ECO:0007669"/>
    <property type="project" value="UniProtKB-UniRule"/>
</dbReference>
<keyword evidence="1" id="KW-0963">Cytoplasm</keyword>
<dbReference type="EMBL" id="CAJGYM010000005">
    <property type="protein sequence ID" value="CAD6186883.1"/>
    <property type="molecule type" value="Genomic_DNA"/>
</dbReference>
<dbReference type="Pfam" id="PF14500">
    <property type="entry name" value="MMS19_N"/>
    <property type="match status" value="1"/>
</dbReference>
<dbReference type="GO" id="GO:0016226">
    <property type="term" value="P:iron-sulfur cluster assembly"/>
    <property type="evidence" value="ECO:0007669"/>
    <property type="project" value="UniProtKB-UniRule"/>
</dbReference>
<sequence length="952" mass="106779">MKFSAFYSQPYGLVLRVISAVASCAWIAVMVESDEITWETRLQNHSSSLTQFLESKREKLLSDFPDNREEALTEIVQVICALSPDFLSDEQVALLLEFLLSRLESSALAGGSVISGIHHLVTRCKNLPEGFEMPLVRFMFKEGNVQSWAQKDRQLQYEVLQWLLKRRLSLLQALGVDFVATFIKTISGERDPRCLLAAFQMFVTVAKNFGMGPFSEEMFETIACYFPVEFKASATEKSISRAYLSTCCSACLVASPNFADFCFLLIAEKFEDDECSPEQKDDVCALLALAADTFPSRAVLQHLKDLLAGLRMVGLNPKNRGEMSGEVDEALGALLRTVRRLEEPKFEWGCIDSFIENLEPFVLQAEMGLSGKGFRLLRCAFNNASNVGARKILGQALAWLTTLVQGDSVNVAANKAEIIGESLVFLVEWVELAASRPEVGEPSLTSYESNIFAAIDVAREYVPSKSVEALQKCAIVYCELKSYSSELRSRIEIMVKNGLTTVMIPEEIPSYLELVAKCAKNSLFELDLTAIDSWNRQKIIPVLCSAITDQASWELLKVLIEKELRKRVEDSSDDLSTALSAYVSMCSRSQPSEELVYGQILHFAHILTSMPDSGSEEQEQLLGASLQKMTLLLSSTSHSNFMSTISALFRGSTVKESSLYLLEERFSLSFLQCERKDLLEEARTSSHMSKKFKNRILFASVNRGFVENQDISATEESAVVVKALLLRETPKGIRLLKELLLEASNRSQSDEELEKLFPYLLDFNRLDSEPTLCRYETNGPLWRQRIFFMIVPAYKEVIDLSYSTAGKGILYGFLPPLLEFAQSLGNPHIKDQFSILLPMFMDSLRRDEALSTSVFRSIPSFIQVAEVLDPQNIAVLVNRISNVINNDSTKMATVLDSLESLRFLAARQPARSLQPFIQPVTVALNKLLAHRKRLIRQRAAAVKNTWETLAEK</sequence>
<dbReference type="GO" id="GO:0005819">
    <property type="term" value="C:spindle"/>
    <property type="evidence" value="ECO:0007669"/>
    <property type="project" value="UniProtKB-SubCell"/>
</dbReference>
<dbReference type="InterPro" id="IPR029240">
    <property type="entry name" value="MMS19_N"/>
</dbReference>
<comment type="caution">
    <text evidence="3">The sequence shown here is derived from an EMBL/GenBank/DDBJ whole genome shotgun (WGS) entry which is preliminary data.</text>
</comment>
<comment type="function">
    <text evidence="1">Key component of the cytosolic iron-sulfur protein assembly (CIA) complex, a multiprotein complex that mediates the incorporation of iron-sulfur cluster into apoproteins specifically involved in DNA metabolism and genomic integrity. In the CIA complex, MMS19 acts as an adapter between early-acting CIA components and a subset of cellular target iron-sulfur proteins.</text>
</comment>
<evidence type="ECO:0000256" key="1">
    <source>
        <dbReference type="RuleBase" id="RU367072"/>
    </source>
</evidence>
<evidence type="ECO:0000313" key="3">
    <source>
        <dbReference type="EMBL" id="CAD6186883.1"/>
    </source>
</evidence>
<evidence type="ECO:0000259" key="2">
    <source>
        <dbReference type="Pfam" id="PF14500"/>
    </source>
</evidence>
<proteinExistence type="inferred from homology"/>
<keyword evidence="1" id="KW-0206">Cytoskeleton</keyword>
<evidence type="ECO:0000313" key="4">
    <source>
        <dbReference type="Proteomes" id="UP000835052"/>
    </source>
</evidence>
<comment type="subunit">
    <text evidence="1">Component of the CIA complex.</text>
</comment>
<accession>A0A8S1GVX0</accession>
<dbReference type="InterPro" id="IPR039920">
    <property type="entry name" value="MMS19"/>
</dbReference>
<reference evidence="3" key="1">
    <citation type="submission" date="2020-10" db="EMBL/GenBank/DDBJ databases">
        <authorList>
            <person name="Kikuchi T."/>
        </authorList>
    </citation>
    <scope>NUCLEOTIDE SEQUENCE</scope>
    <source>
        <strain evidence="3">NKZ352</strain>
    </source>
</reference>
<dbReference type="PANTHER" id="PTHR12891:SF0">
    <property type="entry name" value="MMS19 NUCLEOTIDE EXCISION REPAIR PROTEIN HOMOLOG"/>
    <property type="match status" value="1"/>
</dbReference>
<dbReference type="SUPFAM" id="SSF48371">
    <property type="entry name" value="ARM repeat"/>
    <property type="match status" value="1"/>
</dbReference>
<protein>
    <recommendedName>
        <fullName evidence="1">MMS19 nucleotide excision repair protein</fullName>
    </recommendedName>
</protein>
<dbReference type="PANTHER" id="PTHR12891">
    <property type="entry name" value="DNA REPAIR/TRANSCRIPTION PROTEIN MET18/MMS19"/>
    <property type="match status" value="1"/>
</dbReference>
<dbReference type="GO" id="GO:0006281">
    <property type="term" value="P:DNA repair"/>
    <property type="evidence" value="ECO:0007669"/>
    <property type="project" value="UniProtKB-UniRule"/>
</dbReference>
<name>A0A8S1GVX0_9PELO</name>
<feature type="domain" description="MMS19 N-terminal" evidence="2">
    <location>
        <begin position="58"/>
        <end position="312"/>
    </location>
</feature>
<keyword evidence="4" id="KW-1185">Reference proteome</keyword>
<organism evidence="3 4">
    <name type="scientific">Caenorhabditis auriculariae</name>
    <dbReference type="NCBI Taxonomy" id="2777116"/>
    <lineage>
        <taxon>Eukaryota</taxon>
        <taxon>Metazoa</taxon>
        <taxon>Ecdysozoa</taxon>
        <taxon>Nematoda</taxon>
        <taxon>Chromadorea</taxon>
        <taxon>Rhabditida</taxon>
        <taxon>Rhabditina</taxon>
        <taxon>Rhabditomorpha</taxon>
        <taxon>Rhabditoidea</taxon>
        <taxon>Rhabditidae</taxon>
        <taxon>Peloderinae</taxon>
        <taxon>Caenorhabditis</taxon>
    </lineage>
</organism>
<comment type="subcellular location">
    <subcellularLocation>
        <location evidence="1">Cytoplasm</location>
        <location evidence="1">Cytoskeleton</location>
        <location evidence="1">Spindle</location>
    </subcellularLocation>
    <subcellularLocation>
        <location evidence="1">Nucleus</location>
    </subcellularLocation>
</comment>
<comment type="similarity">
    <text evidence="1">Belongs to the MET18/MMS19 family.</text>
</comment>
<gene>
    <name evidence="3" type="ORF">CAUJ_LOCUS2802</name>
</gene>
<keyword evidence="1" id="KW-0539">Nucleus</keyword>
<keyword evidence="1" id="KW-0227">DNA damage</keyword>
<dbReference type="OrthoDB" id="342900at2759"/>
<dbReference type="InterPro" id="IPR016024">
    <property type="entry name" value="ARM-type_fold"/>
</dbReference>
<dbReference type="AlphaFoldDB" id="A0A8S1GVX0"/>
<dbReference type="GO" id="GO:0051604">
    <property type="term" value="P:protein maturation"/>
    <property type="evidence" value="ECO:0007669"/>
    <property type="project" value="UniProtKB-UniRule"/>
</dbReference>
<dbReference type="Proteomes" id="UP000835052">
    <property type="component" value="Unassembled WGS sequence"/>
</dbReference>
<keyword evidence="1" id="KW-0234">DNA repair</keyword>